<proteinExistence type="inferred from homology"/>
<dbReference type="PANTHER" id="PTHR47284">
    <property type="entry name" value="FATTY-ACID-BINDING PROTEIN 2"/>
    <property type="match status" value="1"/>
</dbReference>
<dbReference type="EMBL" id="CP059269">
    <property type="protein sequence ID" value="QLQ79983.1"/>
    <property type="molecule type" value="Genomic_DNA"/>
</dbReference>
<dbReference type="Gene3D" id="3.50.70.10">
    <property type="match status" value="1"/>
</dbReference>
<dbReference type="OrthoDB" id="18193at2759"/>
<evidence type="ECO:0000256" key="2">
    <source>
        <dbReference type="ARBA" id="ARBA00009111"/>
    </source>
</evidence>
<dbReference type="GO" id="GO:0005739">
    <property type="term" value="C:mitochondrion"/>
    <property type="evidence" value="ECO:0007669"/>
    <property type="project" value="UniProtKB-SubCell"/>
</dbReference>
<keyword evidence="8" id="KW-1185">Reference proteome</keyword>
<name>A0A7H9HRS3_9SACH</name>
<dbReference type="InterPro" id="IPR036298">
    <property type="entry name" value="Chalcone_isomerase_sf"/>
</dbReference>
<dbReference type="Proteomes" id="UP000510647">
    <property type="component" value="Chromosome 3"/>
</dbReference>
<comment type="subcellular location">
    <subcellularLocation>
        <location evidence="1">Mitochondrion</location>
    </subcellularLocation>
</comment>
<evidence type="ECO:0000256" key="3">
    <source>
        <dbReference type="ARBA" id="ARBA00018755"/>
    </source>
</evidence>
<gene>
    <name evidence="7" type="ORF">HG537_0C06320</name>
</gene>
<comment type="similarity">
    <text evidence="2">Belongs to the AIM18/AIM46 family.</text>
</comment>
<protein>
    <recommendedName>
        <fullName evidence="3">Altered inheritance of mitochondria protein 18, mitochondrial</fullName>
    </recommendedName>
</protein>
<dbReference type="InterPro" id="IPR016087">
    <property type="entry name" value="Chalcone_isomerase"/>
</dbReference>
<dbReference type="AlphaFoldDB" id="A0A7H9HRS3"/>
<dbReference type="Pfam" id="PF16035">
    <property type="entry name" value="Chalcone_2"/>
    <property type="match status" value="1"/>
</dbReference>
<reference evidence="7 8" key="1">
    <citation type="submission" date="2020-06" db="EMBL/GenBank/DDBJ databases">
        <title>The yeast mating-type switching endonuclease HO is a domesticated member of an unorthodox homing genetic element family.</title>
        <authorList>
            <person name="Coughlan A.Y."/>
            <person name="Lombardi L."/>
            <person name="Braun-Galleani S."/>
            <person name="Martos A.R."/>
            <person name="Galeote V."/>
            <person name="Bigey F."/>
            <person name="Dequin S."/>
            <person name="Byrne K.P."/>
            <person name="Wolfe K.H."/>
        </authorList>
    </citation>
    <scope>NUCLEOTIDE SEQUENCE [LARGE SCALE GENOMIC DNA]</scope>
    <source>
        <strain evidence="7 8">CBS2947</strain>
    </source>
</reference>
<evidence type="ECO:0000256" key="5">
    <source>
        <dbReference type="ARBA" id="ARBA00023128"/>
    </source>
</evidence>
<dbReference type="InterPro" id="IPR016088">
    <property type="entry name" value="Chalcone_isomerase_3-sand"/>
</dbReference>
<evidence type="ECO:0000313" key="7">
    <source>
        <dbReference type="EMBL" id="QLQ79983.1"/>
    </source>
</evidence>
<keyword evidence="5" id="KW-0496">Mitochondrion</keyword>
<sequence length="308" mass="33561">MFSLNILRGASLKAGRSLFHPNVRSISFSRVPGHVSRRTSRYSSLTIALALGSCGIVALDNVGKVQNDANVFDDSKTTVNVDGAVSPFPVKLGPPGLPLSTEYSMLGYGFRSVTFVSFKVYALGIYIADQDRHLVPEVLDSKFLSTAFIDTDASKSHKENVKRALDDPEKSTVLVGNLLDSGVRMAAKLTPIRNTDFNHLRDGFIRTILNHPEASTNQETLSAGLEELKQAFSEKGRVAKNDDLVVELQANGGLQFFYVNRKKDQVTTMGRVEEPLVGKLLFSQYMSGPKPLSPSAKESVATHLAAMV</sequence>
<dbReference type="PANTHER" id="PTHR47284:SF3">
    <property type="entry name" value="FATTY-ACID-BINDING PROTEIN 2"/>
    <property type="match status" value="1"/>
</dbReference>
<evidence type="ECO:0000256" key="4">
    <source>
        <dbReference type="ARBA" id="ARBA00022946"/>
    </source>
</evidence>
<organism evidence="7 8">
    <name type="scientific">Torulaspora globosa</name>
    <dbReference type="NCBI Taxonomy" id="48254"/>
    <lineage>
        <taxon>Eukaryota</taxon>
        <taxon>Fungi</taxon>
        <taxon>Dikarya</taxon>
        <taxon>Ascomycota</taxon>
        <taxon>Saccharomycotina</taxon>
        <taxon>Saccharomycetes</taxon>
        <taxon>Saccharomycetales</taxon>
        <taxon>Saccharomycetaceae</taxon>
        <taxon>Torulaspora</taxon>
    </lineage>
</organism>
<keyword evidence="4" id="KW-0809">Transit peptide</keyword>
<evidence type="ECO:0000259" key="6">
    <source>
        <dbReference type="Pfam" id="PF16035"/>
    </source>
</evidence>
<evidence type="ECO:0000313" key="8">
    <source>
        <dbReference type="Proteomes" id="UP000510647"/>
    </source>
</evidence>
<accession>A0A7H9HRS3</accession>
<feature type="domain" description="Chalcone isomerase" evidence="6">
    <location>
        <begin position="101"/>
        <end position="301"/>
    </location>
</feature>
<dbReference type="GO" id="GO:0016872">
    <property type="term" value="F:intramolecular lyase activity"/>
    <property type="evidence" value="ECO:0007669"/>
    <property type="project" value="InterPro"/>
</dbReference>
<evidence type="ECO:0000256" key="1">
    <source>
        <dbReference type="ARBA" id="ARBA00004173"/>
    </source>
</evidence>
<dbReference type="SUPFAM" id="SSF54626">
    <property type="entry name" value="Chalcone isomerase"/>
    <property type="match status" value="1"/>
</dbReference>